<evidence type="ECO:0000256" key="3">
    <source>
        <dbReference type="ARBA" id="ARBA00009370"/>
    </source>
</evidence>
<keyword evidence="5 8" id="KW-0645">Protease</keyword>
<keyword evidence="8" id="KW-0472">Membrane</keyword>
<dbReference type="EC" id="3.4.21.89" evidence="4 8"/>
<dbReference type="EMBL" id="JADIML010000169">
    <property type="protein sequence ID" value="MBO8463527.1"/>
    <property type="molecule type" value="Genomic_DNA"/>
</dbReference>
<dbReference type="PANTHER" id="PTHR43390:SF1">
    <property type="entry name" value="CHLOROPLAST PROCESSING PEPTIDASE"/>
    <property type="match status" value="1"/>
</dbReference>
<name>A0A9D9I0W9_9FIRM</name>
<evidence type="ECO:0000313" key="11">
    <source>
        <dbReference type="Proteomes" id="UP000823618"/>
    </source>
</evidence>
<dbReference type="Pfam" id="PF10502">
    <property type="entry name" value="Peptidase_S26"/>
    <property type="match status" value="1"/>
</dbReference>
<dbReference type="PRINTS" id="PR00727">
    <property type="entry name" value="LEADERPTASE"/>
</dbReference>
<dbReference type="PROSITE" id="PS00761">
    <property type="entry name" value="SPASE_I_3"/>
    <property type="match status" value="1"/>
</dbReference>
<dbReference type="AlphaFoldDB" id="A0A9D9I0W9"/>
<dbReference type="InterPro" id="IPR036286">
    <property type="entry name" value="LexA/Signal_pep-like_sf"/>
</dbReference>
<keyword evidence="6 8" id="KW-0378">Hydrolase</keyword>
<organism evidence="10 11">
    <name type="scientific">Candidatus Scybalomonas excrementavium</name>
    <dbReference type="NCBI Taxonomy" id="2840943"/>
    <lineage>
        <taxon>Bacteria</taxon>
        <taxon>Bacillati</taxon>
        <taxon>Bacillota</taxon>
        <taxon>Clostridia</taxon>
        <taxon>Lachnospirales</taxon>
        <taxon>Lachnospiraceae</taxon>
        <taxon>Lachnospiraceae incertae sedis</taxon>
        <taxon>Candidatus Scybalomonas</taxon>
    </lineage>
</organism>
<protein>
    <recommendedName>
        <fullName evidence="4 8">Signal peptidase I</fullName>
        <ecNumber evidence="4 8">3.4.21.89</ecNumber>
    </recommendedName>
</protein>
<evidence type="ECO:0000259" key="9">
    <source>
        <dbReference type="Pfam" id="PF10502"/>
    </source>
</evidence>
<dbReference type="GO" id="GO:0005886">
    <property type="term" value="C:plasma membrane"/>
    <property type="evidence" value="ECO:0007669"/>
    <property type="project" value="UniProtKB-SubCell"/>
</dbReference>
<dbReference type="PANTHER" id="PTHR43390">
    <property type="entry name" value="SIGNAL PEPTIDASE I"/>
    <property type="match status" value="1"/>
</dbReference>
<feature type="domain" description="Peptidase S26" evidence="9">
    <location>
        <begin position="34"/>
        <end position="184"/>
    </location>
</feature>
<reference evidence="10" key="2">
    <citation type="journal article" date="2021" name="PeerJ">
        <title>Extensive microbial diversity within the chicken gut microbiome revealed by metagenomics and culture.</title>
        <authorList>
            <person name="Gilroy R."/>
            <person name="Ravi A."/>
            <person name="Getino M."/>
            <person name="Pursley I."/>
            <person name="Horton D.L."/>
            <person name="Alikhan N.F."/>
            <person name="Baker D."/>
            <person name="Gharbi K."/>
            <person name="Hall N."/>
            <person name="Watson M."/>
            <person name="Adriaenssens E.M."/>
            <person name="Foster-Nyarko E."/>
            <person name="Jarju S."/>
            <person name="Secka A."/>
            <person name="Antonio M."/>
            <person name="Oren A."/>
            <person name="Chaudhuri R.R."/>
            <person name="La Ragione R."/>
            <person name="Hildebrand F."/>
            <person name="Pallen M.J."/>
        </authorList>
    </citation>
    <scope>NUCLEOTIDE SEQUENCE</scope>
    <source>
        <strain evidence="10">E3-2379</strain>
    </source>
</reference>
<dbReference type="NCBIfam" id="TIGR02227">
    <property type="entry name" value="sigpep_I_bact"/>
    <property type="match status" value="1"/>
</dbReference>
<dbReference type="PROSITE" id="PS00501">
    <property type="entry name" value="SPASE_I_1"/>
    <property type="match status" value="1"/>
</dbReference>
<dbReference type="SUPFAM" id="SSF51306">
    <property type="entry name" value="LexA/Signal peptidase"/>
    <property type="match status" value="1"/>
</dbReference>
<feature type="active site" evidence="7">
    <location>
        <position position="62"/>
    </location>
</feature>
<dbReference type="InterPro" id="IPR019758">
    <property type="entry name" value="Pept_S26A_signal_pept_1_CS"/>
</dbReference>
<feature type="active site" evidence="7">
    <location>
        <position position="98"/>
    </location>
</feature>
<accession>A0A9D9I0W9</accession>
<dbReference type="InterPro" id="IPR019533">
    <property type="entry name" value="Peptidase_S26"/>
</dbReference>
<comment type="catalytic activity">
    <reaction evidence="1 8">
        <text>Cleavage of hydrophobic, N-terminal signal or leader sequences from secreted and periplasmic proteins.</text>
        <dbReference type="EC" id="3.4.21.89"/>
    </reaction>
</comment>
<dbReference type="Gene3D" id="2.10.109.10">
    <property type="entry name" value="Umud Fragment, subunit A"/>
    <property type="match status" value="1"/>
</dbReference>
<sequence>MKADTKEIATVEQLEKELKRVRHTKEYGRTLRGTIYILLVVAAVAFLIATLFLPVLRVYGTSMEPTLKNKEIVVALKGSEFKRGDIVAFYYNNKILLKRVIGVAGDQIVIEKDGTVFVNGEKLEEPYISGKSLGECDLSFPYQVPDNRIFVMGDHRDVSIDSRSSTIGCIADESIVGKVAIRVWPLNEIGLIN</sequence>
<keyword evidence="8" id="KW-1133">Transmembrane helix</keyword>
<proteinExistence type="inferred from homology"/>
<comment type="subcellular location">
    <subcellularLocation>
        <location evidence="2">Cell membrane</location>
        <topology evidence="2">Single-pass type II membrane protein</topology>
    </subcellularLocation>
    <subcellularLocation>
        <location evidence="8">Membrane</location>
        <topology evidence="8">Single-pass type II membrane protein</topology>
    </subcellularLocation>
</comment>
<evidence type="ECO:0000256" key="6">
    <source>
        <dbReference type="ARBA" id="ARBA00022801"/>
    </source>
</evidence>
<evidence type="ECO:0000313" key="10">
    <source>
        <dbReference type="EMBL" id="MBO8463527.1"/>
    </source>
</evidence>
<reference evidence="10" key="1">
    <citation type="submission" date="2020-10" db="EMBL/GenBank/DDBJ databases">
        <authorList>
            <person name="Gilroy R."/>
        </authorList>
    </citation>
    <scope>NUCLEOTIDE SEQUENCE</scope>
    <source>
        <strain evidence="10">E3-2379</strain>
    </source>
</reference>
<dbReference type="InterPro" id="IPR019756">
    <property type="entry name" value="Pept_S26A_signal_pept_1_Ser-AS"/>
</dbReference>
<evidence type="ECO:0000256" key="1">
    <source>
        <dbReference type="ARBA" id="ARBA00000677"/>
    </source>
</evidence>
<evidence type="ECO:0000256" key="2">
    <source>
        <dbReference type="ARBA" id="ARBA00004401"/>
    </source>
</evidence>
<dbReference type="CDD" id="cd06530">
    <property type="entry name" value="S26_SPase_I"/>
    <property type="match status" value="1"/>
</dbReference>
<feature type="transmembrane region" description="Helical" evidence="8">
    <location>
        <begin position="35"/>
        <end position="60"/>
    </location>
</feature>
<dbReference type="Proteomes" id="UP000823618">
    <property type="component" value="Unassembled WGS sequence"/>
</dbReference>
<evidence type="ECO:0000256" key="8">
    <source>
        <dbReference type="RuleBase" id="RU362042"/>
    </source>
</evidence>
<dbReference type="GO" id="GO:0006465">
    <property type="term" value="P:signal peptide processing"/>
    <property type="evidence" value="ECO:0007669"/>
    <property type="project" value="InterPro"/>
</dbReference>
<comment type="caution">
    <text evidence="10">The sequence shown here is derived from an EMBL/GenBank/DDBJ whole genome shotgun (WGS) entry which is preliminary data.</text>
</comment>
<keyword evidence="8" id="KW-0812">Transmembrane</keyword>
<evidence type="ECO:0000256" key="7">
    <source>
        <dbReference type="PIRSR" id="PIRSR600223-1"/>
    </source>
</evidence>
<comment type="similarity">
    <text evidence="3 8">Belongs to the peptidase S26 family.</text>
</comment>
<dbReference type="GO" id="GO:0004252">
    <property type="term" value="F:serine-type endopeptidase activity"/>
    <property type="evidence" value="ECO:0007669"/>
    <property type="project" value="InterPro"/>
</dbReference>
<dbReference type="InterPro" id="IPR000223">
    <property type="entry name" value="Pept_S26A_signal_pept_1"/>
</dbReference>
<evidence type="ECO:0000256" key="5">
    <source>
        <dbReference type="ARBA" id="ARBA00022670"/>
    </source>
</evidence>
<gene>
    <name evidence="10" type="primary">lepB</name>
    <name evidence="10" type="ORF">IAC13_06300</name>
</gene>
<evidence type="ECO:0000256" key="4">
    <source>
        <dbReference type="ARBA" id="ARBA00013208"/>
    </source>
</evidence>
<dbReference type="GO" id="GO:0009003">
    <property type="term" value="F:signal peptidase activity"/>
    <property type="evidence" value="ECO:0007669"/>
    <property type="project" value="UniProtKB-EC"/>
</dbReference>